<dbReference type="RefSeq" id="WP_349466888.1">
    <property type="nucleotide sequence ID" value="NZ_JBEEWI010000007.1"/>
</dbReference>
<reference evidence="2" key="2">
    <citation type="submission" date="2020-10" db="EMBL/GenBank/DDBJ databases">
        <authorList>
            <consortium name="NCBI Pathogen Detection Project"/>
        </authorList>
    </citation>
    <scope>NUCLEOTIDE SEQUENCE</scope>
    <source>
        <strain evidence="2">Morganella morganii ARLG-3209</strain>
    </source>
</reference>
<keyword evidence="1" id="KW-1133">Transmembrane helix</keyword>
<keyword evidence="1" id="KW-0472">Membrane</keyword>
<evidence type="ECO:0000313" key="3">
    <source>
        <dbReference type="Proteomes" id="UP000865968"/>
    </source>
</evidence>
<proteinExistence type="predicted"/>
<organism evidence="2 3">
    <name type="scientific">Morganella morganii</name>
    <name type="common">Proteus morganii</name>
    <dbReference type="NCBI Taxonomy" id="582"/>
    <lineage>
        <taxon>Bacteria</taxon>
        <taxon>Pseudomonadati</taxon>
        <taxon>Pseudomonadota</taxon>
        <taxon>Gammaproteobacteria</taxon>
        <taxon>Enterobacterales</taxon>
        <taxon>Morganellaceae</taxon>
        <taxon>Morganella</taxon>
    </lineage>
</organism>
<evidence type="ECO:0000256" key="1">
    <source>
        <dbReference type="SAM" id="Phobius"/>
    </source>
</evidence>
<reference evidence="2" key="1">
    <citation type="journal article" date="2018" name="Genome Biol.">
        <title>SKESA: strategic k-mer extension for scrupulous assemblies.</title>
        <authorList>
            <person name="Souvorov A."/>
            <person name="Agarwala R."/>
            <person name="Lipman D.J."/>
        </authorList>
    </citation>
    <scope>NUCLEOTIDE SEQUENCE</scope>
    <source>
        <strain evidence="2">Morganella morganii ARLG-3209</strain>
    </source>
</reference>
<protein>
    <submittedName>
        <fullName evidence="2">Uncharacterized protein</fullName>
    </submittedName>
</protein>
<comment type="caution">
    <text evidence="2">The sequence shown here is derived from an EMBL/GenBank/DDBJ whole genome shotgun (WGS) entry which is preliminary data.</text>
</comment>
<gene>
    <name evidence="2" type="ORF">I8608_002783</name>
</gene>
<dbReference type="Proteomes" id="UP000865968">
    <property type="component" value="Unassembled WGS sequence"/>
</dbReference>
<dbReference type="AlphaFoldDB" id="A0AAN5S0P0"/>
<evidence type="ECO:0000313" key="2">
    <source>
        <dbReference type="EMBL" id="HAT3809906.1"/>
    </source>
</evidence>
<keyword evidence="1" id="KW-0812">Transmembrane</keyword>
<dbReference type="EMBL" id="DACSWI010000008">
    <property type="protein sequence ID" value="HAT3809906.1"/>
    <property type="molecule type" value="Genomic_DNA"/>
</dbReference>
<feature type="transmembrane region" description="Helical" evidence="1">
    <location>
        <begin position="6"/>
        <end position="26"/>
    </location>
</feature>
<sequence>MTGRTITTLAIVAVVLITAITISDVVNSLLNNHRVSDFSLKGGDMLVDATLSCSDK</sequence>
<name>A0AAN5S0P0_MORMO</name>
<accession>A0AAN5S0P0</accession>